<name>A0A939IUT1_9MICO</name>
<dbReference type="GO" id="GO:0071111">
    <property type="term" value="F:cyclic-guanylate-specific phosphodiesterase activity"/>
    <property type="evidence" value="ECO:0007669"/>
    <property type="project" value="InterPro"/>
</dbReference>
<dbReference type="InterPro" id="IPR001633">
    <property type="entry name" value="EAL_dom"/>
</dbReference>
<protein>
    <submittedName>
        <fullName evidence="2">EAL domain-containing protein</fullName>
    </submittedName>
</protein>
<dbReference type="PANTHER" id="PTHR33121:SF70">
    <property type="entry name" value="SIGNALING PROTEIN YKOW"/>
    <property type="match status" value="1"/>
</dbReference>
<dbReference type="Pfam" id="PF00563">
    <property type="entry name" value="EAL"/>
    <property type="match status" value="1"/>
</dbReference>
<dbReference type="AlphaFoldDB" id="A0A939IUT1"/>
<comment type="caution">
    <text evidence="2">The sequence shown here is derived from an EMBL/GenBank/DDBJ whole genome shotgun (WGS) entry which is preliminary data.</text>
</comment>
<dbReference type="InterPro" id="IPR050706">
    <property type="entry name" value="Cyclic-di-GMP_PDE-like"/>
</dbReference>
<sequence length="246" mass="25717">MISRGGPGSEGVPVAHSAVFQPIVDLAEWRVVGCEALARFADGRSPVQHLDDAARCGEQTVLEIALIRTAVVAAAALPDGLFVTVNAAGATFRHPALPDVLAGLRRPWGLELTEGPTDVDLAEIRALVTDLGGMLLVDDAGTADADAARILAARPDIVKVDRAPFWEIVADADARARLEPALAASREVGAPLVVEGISQPEHLDVARGLGARLGQGFHLGMPTPAPELGRELSELRRRIGVDAPGL</sequence>
<evidence type="ECO:0000259" key="1">
    <source>
        <dbReference type="PROSITE" id="PS50883"/>
    </source>
</evidence>
<feature type="domain" description="EAL" evidence="1">
    <location>
        <begin position="1"/>
        <end position="236"/>
    </location>
</feature>
<gene>
    <name evidence="2" type="ORF">JF543_03150</name>
</gene>
<dbReference type="CDD" id="cd01948">
    <property type="entry name" value="EAL"/>
    <property type="match status" value="1"/>
</dbReference>
<evidence type="ECO:0000313" key="2">
    <source>
        <dbReference type="EMBL" id="MBN8204953.1"/>
    </source>
</evidence>
<proteinExistence type="predicted"/>
<reference evidence="2" key="1">
    <citation type="submission" date="2020-12" db="EMBL/GenBank/DDBJ databases">
        <title>PHA producing bacteria isolated from mangrove.</title>
        <authorList>
            <person name="Zheng W."/>
            <person name="Yu S."/>
            <person name="Huang Y."/>
        </authorList>
    </citation>
    <scope>NUCLEOTIDE SEQUENCE</scope>
    <source>
        <strain evidence="2">GN8-5</strain>
    </source>
</reference>
<accession>A0A939IUT1</accession>
<dbReference type="Proteomes" id="UP000664385">
    <property type="component" value="Unassembled WGS sequence"/>
</dbReference>
<organism evidence="2 3">
    <name type="scientific">Microbacterium esteraromaticum</name>
    <dbReference type="NCBI Taxonomy" id="57043"/>
    <lineage>
        <taxon>Bacteria</taxon>
        <taxon>Bacillati</taxon>
        <taxon>Actinomycetota</taxon>
        <taxon>Actinomycetes</taxon>
        <taxon>Micrococcales</taxon>
        <taxon>Microbacteriaceae</taxon>
        <taxon>Microbacterium</taxon>
    </lineage>
</organism>
<evidence type="ECO:0000313" key="3">
    <source>
        <dbReference type="Proteomes" id="UP000664385"/>
    </source>
</evidence>
<dbReference type="Gene3D" id="3.20.20.450">
    <property type="entry name" value="EAL domain"/>
    <property type="match status" value="1"/>
</dbReference>
<dbReference type="EMBL" id="JAEMWU010000001">
    <property type="protein sequence ID" value="MBN8204953.1"/>
    <property type="molecule type" value="Genomic_DNA"/>
</dbReference>
<dbReference type="SMART" id="SM00052">
    <property type="entry name" value="EAL"/>
    <property type="match status" value="1"/>
</dbReference>
<dbReference type="RefSeq" id="WP_206822718.1">
    <property type="nucleotide sequence ID" value="NZ_CP063379.1"/>
</dbReference>
<dbReference type="SUPFAM" id="SSF141868">
    <property type="entry name" value="EAL domain-like"/>
    <property type="match status" value="1"/>
</dbReference>
<dbReference type="PANTHER" id="PTHR33121">
    <property type="entry name" value="CYCLIC DI-GMP PHOSPHODIESTERASE PDEF"/>
    <property type="match status" value="1"/>
</dbReference>
<dbReference type="InterPro" id="IPR035919">
    <property type="entry name" value="EAL_sf"/>
</dbReference>
<dbReference type="PROSITE" id="PS50883">
    <property type="entry name" value="EAL"/>
    <property type="match status" value="1"/>
</dbReference>